<feature type="repeat" description="LDL-receptor class B" evidence="6">
    <location>
        <begin position="313"/>
        <end position="356"/>
    </location>
</feature>
<dbReference type="Pfam" id="PF14670">
    <property type="entry name" value="FXa_inhibition"/>
    <property type="match status" value="2"/>
</dbReference>
<evidence type="ECO:0000256" key="6">
    <source>
        <dbReference type="PROSITE-ProRule" id="PRU00461"/>
    </source>
</evidence>
<protein>
    <submittedName>
        <fullName evidence="10">Low density lipoprotein receptor-related protein 5</fullName>
    </submittedName>
</protein>
<dbReference type="PANTHER" id="PTHR46513">
    <property type="entry name" value="VITELLOGENIN RECEPTOR-LIKE PROTEIN-RELATED-RELATED"/>
    <property type="match status" value="1"/>
</dbReference>
<keyword evidence="8" id="KW-1133">Transmembrane helix</keyword>
<evidence type="ECO:0000256" key="4">
    <source>
        <dbReference type="ARBA" id="ARBA00023157"/>
    </source>
</evidence>
<reference evidence="10" key="1">
    <citation type="submission" date="2025-08" db="UniProtKB">
        <authorList>
            <consortium name="Ensembl"/>
        </authorList>
    </citation>
    <scope>IDENTIFICATION</scope>
</reference>
<evidence type="ECO:0000256" key="8">
    <source>
        <dbReference type="SAM" id="Phobius"/>
    </source>
</evidence>
<feature type="repeat" description="LDL-receptor class B" evidence="6">
    <location>
        <begin position="48"/>
        <end position="91"/>
    </location>
</feature>
<dbReference type="SMART" id="SM00135">
    <property type="entry name" value="LY"/>
    <property type="match status" value="14"/>
</dbReference>
<keyword evidence="8" id="KW-0812">Transmembrane</keyword>
<feature type="domain" description="EGF-like" evidence="9">
    <location>
        <begin position="747"/>
        <end position="784"/>
    </location>
</feature>
<evidence type="ECO:0000256" key="7">
    <source>
        <dbReference type="SAM" id="MobiDB-lite"/>
    </source>
</evidence>
<feature type="repeat" description="LDL-receptor class B" evidence="6">
    <location>
        <begin position="529"/>
        <end position="571"/>
    </location>
</feature>
<feature type="transmembrane region" description="Helical" evidence="8">
    <location>
        <begin position="882"/>
        <end position="904"/>
    </location>
</feature>
<name>A0A8B9JF71_ASTMX</name>
<keyword evidence="4" id="KW-1015">Disulfide bond</keyword>
<keyword evidence="8" id="KW-0472">Membrane</keyword>
<feature type="repeat" description="LDL-receptor class B" evidence="6">
    <location>
        <begin position="615"/>
        <end position="657"/>
    </location>
</feature>
<feature type="repeat" description="LDL-receptor class B" evidence="6">
    <location>
        <begin position="5"/>
        <end position="47"/>
    </location>
</feature>
<feature type="repeat" description="LDL-receptor class B" evidence="6">
    <location>
        <begin position="658"/>
        <end position="699"/>
    </location>
</feature>
<dbReference type="FunFam" id="2.120.10.30:FF:000001">
    <property type="entry name" value="Low-density lipoprotein receptor-related protein 6"/>
    <property type="match status" value="2"/>
</dbReference>
<dbReference type="Proteomes" id="UP000694621">
    <property type="component" value="Unplaced"/>
</dbReference>
<dbReference type="SMART" id="SM00181">
    <property type="entry name" value="EGF"/>
    <property type="match status" value="2"/>
</dbReference>
<dbReference type="InterPro" id="IPR000033">
    <property type="entry name" value="LDLR_classB_rpt"/>
</dbReference>
<dbReference type="Pfam" id="PF00058">
    <property type="entry name" value="Ldl_recept_b"/>
    <property type="match status" value="9"/>
</dbReference>
<sequence length="1066" mass="120681">DWLGRKLYWTDSETNRIEVANLDGTSRKVLFWQDLDQPRAIALNPQQRYMYWTDWGEEPRIERAGMDGSSRRVIVEEEIYWPNGLTIDLEEQKLYWADAKLSFIHRANLDGTARVIVINVNDHFQSDGLRNKSYFHSDSPTFRRMVLIGIGQQFKSKIKDIRRIINDTKPFIQCCLFVQCRAEQVLLLARRTDLRRISLDLPDFTDIVLQVSDIRHAIAIDYDPVEGYVYWTDDEVKAIRRARLDGTEAQTLITTEINHPDGIAVDWVARNLYWTDTGTDRIEVTRLNGTSRRVLISERLSEPRAIVLDPIHGYMYWTDWGEKPKIERANLDGSERVVLVNSSLGWPNGLALDYATGKLYWGDAKTDKIEVINVDGSNRMVLLEDKLPHIFGFTLLGDYIYWSDWQRRSIERVHTSKAVREVIVEQLPDLMGLKATKVTETFGTNGCADSNGGCSHLCFFGPRGVSCACPMGLELLSDLHTCVVPEAFLLFTNRAEIRRISLGTNSNNVAIPLTGVREASALDFDMAENRIFWTDVSTKTISRAFMNGSGVETVIEFGLDYPEGMAVDWMGRNIYWADTGTNRIEVARLDGQYRQVLVCKDLENPRSLALDPANGYMYWAEWGGRPRIARAHMDGTNIVTLVDKVGRANGLTIDYADQRLYWTDLDTCMIESTNMQGLQREIVADDLPHPFGLTQYRDYIYWTDWTLRSIERADKRSGLNRTVVQGQVEYVMDILVFHSSRQDGSNECSHNNGQCAHLCLASPSGAQCRCASHYTLDPNGRNCSSPSSFLLFSQRSSISRMVLGEQSPDMILPIHVLKNLRAISFDPLERLIYWVDGRQNIRRARDDGSQVKHSHTSSHQSIRLECNDYLGYLIKTCLSLSLVFITFLPITMVCVCVCFFSGCGKSMMSSMSLMGSSSSGAPLYDRNHVTGASSSSSSSTKANFYPQILNPPPSPATDRSLYNTEIFYSSNSPSTTRSYRPYVMRGVAPPTTPCSTDVCDSDYTTSRWKSNKYYMDLNSDSDPYPPPPTPRSQYMSAEESCPPSPSTERSYFHLCPPPPSPCTDSS</sequence>
<keyword evidence="2" id="KW-0732">Signal</keyword>
<keyword evidence="5" id="KW-0325">Glycoprotein</keyword>
<feature type="repeat" description="LDL-receptor class B" evidence="6">
    <location>
        <begin position="227"/>
        <end position="269"/>
    </location>
</feature>
<dbReference type="InterPro" id="IPR011042">
    <property type="entry name" value="6-blade_b-propeller_TolB-like"/>
</dbReference>
<evidence type="ECO:0000313" key="10">
    <source>
        <dbReference type="Ensembl" id="ENSAMXP00005020707.1"/>
    </source>
</evidence>
<dbReference type="Gene3D" id="2.120.10.30">
    <property type="entry name" value="TolB, C-terminal domain"/>
    <property type="match status" value="4"/>
</dbReference>
<dbReference type="PANTHER" id="PTHR46513:SF40">
    <property type="entry name" value="LOW-DENSITY LIPOPROTEIN RECEPTOR-RELATED PROTEIN 6"/>
    <property type="match status" value="1"/>
</dbReference>
<evidence type="ECO:0000256" key="1">
    <source>
        <dbReference type="ARBA" id="ARBA00022536"/>
    </source>
</evidence>
<dbReference type="SUPFAM" id="SSF57196">
    <property type="entry name" value="EGF/Laminin"/>
    <property type="match status" value="2"/>
</dbReference>
<evidence type="ECO:0000256" key="5">
    <source>
        <dbReference type="ARBA" id="ARBA00023180"/>
    </source>
</evidence>
<feature type="domain" description="EGF-like" evidence="9">
    <location>
        <begin position="446"/>
        <end position="483"/>
    </location>
</feature>
<evidence type="ECO:0000256" key="2">
    <source>
        <dbReference type="ARBA" id="ARBA00022729"/>
    </source>
</evidence>
<dbReference type="PROSITE" id="PS51120">
    <property type="entry name" value="LDLRB"/>
    <property type="match status" value="11"/>
</dbReference>
<feature type="repeat" description="LDL-receptor class B" evidence="6">
    <location>
        <begin position="357"/>
        <end position="399"/>
    </location>
</feature>
<feature type="repeat" description="LDL-receptor class B" evidence="6">
    <location>
        <begin position="572"/>
        <end position="614"/>
    </location>
</feature>
<feature type="compositionally biased region" description="Pro residues" evidence="7">
    <location>
        <begin position="1055"/>
        <end position="1066"/>
    </location>
</feature>
<feature type="repeat" description="LDL-receptor class B" evidence="6">
    <location>
        <begin position="92"/>
        <end position="119"/>
    </location>
</feature>
<dbReference type="Ensembl" id="ENSAMXT00005022883.1">
    <property type="protein sequence ID" value="ENSAMXP00005020707.1"/>
    <property type="gene ID" value="ENSAMXG00005010699.1"/>
</dbReference>
<dbReference type="SUPFAM" id="SSF63825">
    <property type="entry name" value="YWTD domain"/>
    <property type="match status" value="3"/>
</dbReference>
<proteinExistence type="predicted"/>
<keyword evidence="1" id="KW-0245">EGF-like domain</keyword>
<dbReference type="FunFam" id="2.120.10.30:FF:000241">
    <property type="entry name" value="Low-density lipoprotein receptor-related protein 6"/>
    <property type="match status" value="1"/>
</dbReference>
<feature type="repeat" description="LDL-receptor class B" evidence="6">
    <location>
        <begin position="270"/>
        <end position="312"/>
    </location>
</feature>
<feature type="region of interest" description="Disordered" evidence="7">
    <location>
        <begin position="929"/>
        <end position="955"/>
    </location>
</feature>
<organism evidence="10 11">
    <name type="scientific">Astyanax mexicanus</name>
    <name type="common">Blind cave fish</name>
    <name type="synonym">Astyanax fasciatus mexicanus</name>
    <dbReference type="NCBI Taxonomy" id="7994"/>
    <lineage>
        <taxon>Eukaryota</taxon>
        <taxon>Metazoa</taxon>
        <taxon>Chordata</taxon>
        <taxon>Craniata</taxon>
        <taxon>Vertebrata</taxon>
        <taxon>Euteleostomi</taxon>
        <taxon>Actinopterygii</taxon>
        <taxon>Neopterygii</taxon>
        <taxon>Teleostei</taxon>
        <taxon>Ostariophysi</taxon>
        <taxon>Characiformes</taxon>
        <taxon>Characoidei</taxon>
        <taxon>Acestrorhamphidae</taxon>
        <taxon>Acestrorhamphinae</taxon>
        <taxon>Astyanax</taxon>
    </lineage>
</organism>
<keyword evidence="3" id="KW-0677">Repeat</keyword>
<evidence type="ECO:0000256" key="3">
    <source>
        <dbReference type="ARBA" id="ARBA00022737"/>
    </source>
</evidence>
<accession>A0A8B9JF71</accession>
<feature type="region of interest" description="Disordered" evidence="7">
    <location>
        <begin position="1017"/>
        <end position="1066"/>
    </location>
</feature>
<dbReference type="InterPro" id="IPR050778">
    <property type="entry name" value="Cueball_EGF_LRP_Nidogen"/>
</dbReference>
<dbReference type="AlphaFoldDB" id="A0A8B9JF71"/>
<evidence type="ECO:0000259" key="9">
    <source>
        <dbReference type="SMART" id="SM00181"/>
    </source>
</evidence>
<dbReference type="InterPro" id="IPR000742">
    <property type="entry name" value="EGF"/>
</dbReference>
<evidence type="ECO:0000313" key="11">
    <source>
        <dbReference type="Proteomes" id="UP000694621"/>
    </source>
</evidence>